<sequence>MSAPTPLPTDLDGMCEFLRRSKWDFKFVSRTLPDGTQRYSANVWRSDALGGGHKCVALTAPLALQAALLSARKCRHRRQQRQAKRVKAMPA</sequence>
<dbReference type="EMBL" id="JAVDTP010000014">
    <property type="protein sequence ID" value="MDR6753453.1"/>
    <property type="molecule type" value="Genomic_DNA"/>
</dbReference>
<reference evidence="1" key="1">
    <citation type="submission" date="2023-07" db="EMBL/GenBank/DDBJ databases">
        <title>Sorghum-associated microbial communities from plants grown in Nebraska, USA.</title>
        <authorList>
            <person name="Schachtman D."/>
        </authorList>
    </citation>
    <scope>NUCLEOTIDE SEQUENCE</scope>
    <source>
        <strain evidence="1">BE73</strain>
    </source>
</reference>
<accession>A0ACC6KLJ2</accession>
<gene>
    <name evidence="1" type="ORF">J2Y01_003976</name>
</gene>
<proteinExistence type="predicted"/>
<evidence type="ECO:0000313" key="2">
    <source>
        <dbReference type="Proteomes" id="UP001252370"/>
    </source>
</evidence>
<keyword evidence="2" id="KW-1185">Reference proteome</keyword>
<name>A0ACC6KLJ2_9DEIO</name>
<protein>
    <submittedName>
        <fullName evidence="1">Uncharacterized protein</fullName>
    </submittedName>
</protein>
<organism evidence="1 2">
    <name type="scientific">Deinococcus soli</name>
    <name type="common">ex Cha et al. 2016</name>
    <dbReference type="NCBI Taxonomy" id="1309411"/>
    <lineage>
        <taxon>Bacteria</taxon>
        <taxon>Thermotogati</taxon>
        <taxon>Deinococcota</taxon>
        <taxon>Deinococci</taxon>
        <taxon>Deinococcales</taxon>
        <taxon>Deinococcaceae</taxon>
        <taxon>Deinococcus</taxon>
    </lineage>
</organism>
<evidence type="ECO:0000313" key="1">
    <source>
        <dbReference type="EMBL" id="MDR6753453.1"/>
    </source>
</evidence>
<comment type="caution">
    <text evidence="1">The sequence shown here is derived from an EMBL/GenBank/DDBJ whole genome shotgun (WGS) entry which is preliminary data.</text>
</comment>
<dbReference type="Proteomes" id="UP001252370">
    <property type="component" value="Unassembled WGS sequence"/>
</dbReference>